<organism evidence="2 3">
    <name type="scientific">Stenotrophomonas maltophilia</name>
    <name type="common">Pseudomonas maltophilia</name>
    <name type="synonym">Xanthomonas maltophilia</name>
    <dbReference type="NCBI Taxonomy" id="40324"/>
    <lineage>
        <taxon>Bacteria</taxon>
        <taxon>Pseudomonadati</taxon>
        <taxon>Pseudomonadota</taxon>
        <taxon>Gammaproteobacteria</taxon>
        <taxon>Lysobacterales</taxon>
        <taxon>Lysobacteraceae</taxon>
        <taxon>Stenotrophomonas</taxon>
        <taxon>Stenotrophomonas maltophilia group</taxon>
    </lineage>
</organism>
<evidence type="ECO:0000313" key="2">
    <source>
        <dbReference type="EMBL" id="OWQ53981.1"/>
    </source>
</evidence>
<evidence type="ECO:0000256" key="1">
    <source>
        <dbReference type="SAM" id="SignalP"/>
    </source>
</evidence>
<comment type="caution">
    <text evidence="2">The sequence shown here is derived from an EMBL/GenBank/DDBJ whole genome shotgun (WGS) entry which is preliminary data.</text>
</comment>
<dbReference type="EMBL" id="NIVS01000020">
    <property type="protein sequence ID" value="OWQ53981.1"/>
    <property type="molecule type" value="Genomic_DNA"/>
</dbReference>
<dbReference type="Proteomes" id="UP000198157">
    <property type="component" value="Unassembled WGS sequence"/>
</dbReference>
<name>A0A246HMY3_STEMA</name>
<feature type="chain" id="PRO_5012219173" evidence="1">
    <location>
        <begin position="24"/>
        <end position="74"/>
    </location>
</feature>
<proteinExistence type="predicted"/>
<keyword evidence="1" id="KW-0732">Signal</keyword>
<reference evidence="2 3" key="1">
    <citation type="submission" date="2017-06" db="EMBL/GenBank/DDBJ databases">
        <authorList>
            <person name="Kim H.J."/>
            <person name="Triplett B.A."/>
        </authorList>
    </citation>
    <scope>NUCLEOTIDE SEQUENCE [LARGE SCALE GENOMIC DNA]</scope>
    <source>
        <strain evidence="2 3">13146</strain>
    </source>
</reference>
<feature type="signal peptide" evidence="1">
    <location>
        <begin position="1"/>
        <end position="23"/>
    </location>
</feature>
<accession>A0A246HMY3</accession>
<dbReference type="AlphaFoldDB" id="A0A246HMY3"/>
<protein>
    <submittedName>
        <fullName evidence="2">Uncharacterized protein</fullName>
    </submittedName>
</protein>
<sequence length="74" mass="7518">MIATVTYPLAVRAAGAARAVATAATSMGFSPNQAAAAADVAAFAVLDRRVSAGRAIADVRKSLRRMLRARGGDS</sequence>
<gene>
    <name evidence="2" type="ORF">CEE60_09980</name>
</gene>
<evidence type="ECO:0000313" key="3">
    <source>
        <dbReference type="Proteomes" id="UP000198157"/>
    </source>
</evidence>